<keyword evidence="3 8" id="KW-0645">Protease</keyword>
<dbReference type="CDD" id="cd07016">
    <property type="entry name" value="S14_ClpP_1"/>
    <property type="match status" value="1"/>
</dbReference>
<feature type="region of interest" description="Disordered" evidence="7">
    <location>
        <begin position="360"/>
        <end position="392"/>
    </location>
</feature>
<dbReference type="InterPro" id="IPR001907">
    <property type="entry name" value="ClpP"/>
</dbReference>
<dbReference type="Gene3D" id="3.90.226.10">
    <property type="entry name" value="2-enoyl-CoA Hydratase, Chain A, domain 1"/>
    <property type="match status" value="1"/>
</dbReference>
<dbReference type="SUPFAM" id="SSF52096">
    <property type="entry name" value="ClpP/crotonase"/>
    <property type="match status" value="1"/>
</dbReference>
<keyword evidence="2" id="KW-0963">Cytoplasm</keyword>
<evidence type="ECO:0000313" key="8">
    <source>
        <dbReference type="EMBL" id="MFD1461586.1"/>
    </source>
</evidence>
<evidence type="ECO:0000256" key="3">
    <source>
        <dbReference type="ARBA" id="ARBA00022670"/>
    </source>
</evidence>
<proteinExistence type="inferred from homology"/>
<dbReference type="EMBL" id="JBHTNZ010000009">
    <property type="protein sequence ID" value="MFD1461586.1"/>
    <property type="molecule type" value="Genomic_DNA"/>
</dbReference>
<dbReference type="PANTHER" id="PTHR10381:SF70">
    <property type="entry name" value="ATP-DEPENDENT CLP PROTEASE PROTEOLYTIC SUBUNIT"/>
    <property type="match status" value="1"/>
</dbReference>
<gene>
    <name evidence="8" type="ORF">ACFQ5D_09175</name>
</gene>
<evidence type="ECO:0000256" key="1">
    <source>
        <dbReference type="ARBA" id="ARBA00007039"/>
    </source>
</evidence>
<dbReference type="InterPro" id="IPR023562">
    <property type="entry name" value="ClpP/TepA"/>
</dbReference>
<reference evidence="9" key="1">
    <citation type="journal article" date="2019" name="Int. J. Syst. Evol. Microbiol.">
        <title>The Global Catalogue of Microorganisms (GCM) 10K type strain sequencing project: providing services to taxonomists for standard genome sequencing and annotation.</title>
        <authorList>
            <consortium name="The Broad Institute Genomics Platform"/>
            <consortium name="The Broad Institute Genome Sequencing Center for Infectious Disease"/>
            <person name="Wu L."/>
            <person name="Ma J."/>
        </authorList>
    </citation>
    <scope>NUCLEOTIDE SEQUENCE [LARGE SCALE GENOMIC DNA]</scope>
    <source>
        <strain evidence="9">CCM 9147</strain>
    </source>
</reference>
<keyword evidence="9" id="KW-1185">Reference proteome</keyword>
<dbReference type="InterPro" id="IPR029045">
    <property type="entry name" value="ClpP/crotonase-like_dom_sf"/>
</dbReference>
<comment type="caution">
    <text evidence="8">The sequence shown here is derived from an EMBL/GenBank/DDBJ whole genome shotgun (WGS) entry which is preliminary data.</text>
</comment>
<organism evidence="8 9">
    <name type="scientific">Paenibacillus farraposensis</name>
    <dbReference type="NCBI Taxonomy" id="2807095"/>
    <lineage>
        <taxon>Bacteria</taxon>
        <taxon>Bacillati</taxon>
        <taxon>Bacillota</taxon>
        <taxon>Bacilli</taxon>
        <taxon>Bacillales</taxon>
        <taxon>Paenibacillaceae</taxon>
        <taxon>Paenibacillus</taxon>
    </lineage>
</organism>
<dbReference type="NCBIfam" id="NF045542">
    <property type="entry name" value="Clp_rel_HeadMat"/>
    <property type="match status" value="1"/>
</dbReference>
<dbReference type="Proteomes" id="UP001597340">
    <property type="component" value="Unassembled WGS sequence"/>
</dbReference>
<keyword evidence="5" id="KW-0720">Serine protease</keyword>
<dbReference type="Pfam" id="PF00574">
    <property type="entry name" value="CLP_protease"/>
    <property type="match status" value="1"/>
</dbReference>
<feature type="compositionally biased region" description="Polar residues" evidence="7">
    <location>
        <begin position="360"/>
        <end position="377"/>
    </location>
</feature>
<dbReference type="GO" id="GO:0008233">
    <property type="term" value="F:peptidase activity"/>
    <property type="evidence" value="ECO:0007669"/>
    <property type="project" value="UniProtKB-KW"/>
</dbReference>
<evidence type="ECO:0000256" key="2">
    <source>
        <dbReference type="ARBA" id="ARBA00022490"/>
    </source>
</evidence>
<dbReference type="GO" id="GO:0006508">
    <property type="term" value="P:proteolysis"/>
    <property type="evidence" value="ECO:0007669"/>
    <property type="project" value="UniProtKB-KW"/>
</dbReference>
<accession>A0ABW4DE22</accession>
<name>A0ABW4DE22_9BACL</name>
<dbReference type="PANTHER" id="PTHR10381">
    <property type="entry name" value="ATP-DEPENDENT CLP PROTEASE PROTEOLYTIC SUBUNIT"/>
    <property type="match status" value="1"/>
</dbReference>
<dbReference type="PRINTS" id="PR00127">
    <property type="entry name" value="CLPPROTEASEP"/>
</dbReference>
<evidence type="ECO:0000256" key="4">
    <source>
        <dbReference type="ARBA" id="ARBA00022801"/>
    </source>
</evidence>
<comment type="similarity">
    <text evidence="1 6">Belongs to the peptidase S14 family.</text>
</comment>
<keyword evidence="4 8" id="KW-0378">Hydrolase</keyword>
<evidence type="ECO:0000313" key="9">
    <source>
        <dbReference type="Proteomes" id="UP001597340"/>
    </source>
</evidence>
<evidence type="ECO:0000256" key="6">
    <source>
        <dbReference type="RuleBase" id="RU003567"/>
    </source>
</evidence>
<evidence type="ECO:0000256" key="7">
    <source>
        <dbReference type="SAM" id="MobiDB-lite"/>
    </source>
</evidence>
<sequence>MPKKIKANGPIIGDANAWIYQWFGIPAVSPGMISKELDASNGDEIELYVNSLGGSAFDGAEIYTLLKDYPGKITAKVTGVAASAASVMIMGADVIKISPPAQIMIHNAATRTDGDKNDHDRSSALLKSTDEAITNAYSLRTGKTRDELLTLMNNTAWMNAQKAVELGFADEIMFNEGVAEVTNSAVDMLGSDGVLPEAVINKVRNELLKSGGFINQSPVLGDRGAEAIIPLHSSPNLQVRSHAKQPVVAVNANKGGTPRAGDTFEELKNEINSMKGENKPMDLNQLKNEHPDLYNQVVNEGVTNERQRITALNELAAAPGAAEIVKNAIEAGQTVAEASLAIVQASIAKKGEVAAARQQDAQNSGVNDVPVQESTTPEVKKAAEEVQAQTEAEEVIAEMKRLRGGK</sequence>
<dbReference type="RefSeq" id="WP_229524455.1">
    <property type="nucleotide sequence ID" value="NZ_JAFFQR010000064.1"/>
</dbReference>
<protein>
    <recommendedName>
        <fullName evidence="6">ATP-dependent Clp protease proteolytic subunit</fullName>
    </recommendedName>
</protein>
<evidence type="ECO:0000256" key="5">
    <source>
        <dbReference type="ARBA" id="ARBA00022825"/>
    </source>
</evidence>